<dbReference type="Proteomes" id="UP001177023">
    <property type="component" value="Unassembled WGS sequence"/>
</dbReference>
<feature type="non-terminal residue" evidence="2">
    <location>
        <position position="130"/>
    </location>
</feature>
<keyword evidence="3" id="KW-1185">Reference proteome</keyword>
<gene>
    <name evidence="2" type="ORF">MSPICULIGERA_LOCUS4819</name>
</gene>
<dbReference type="EMBL" id="CATQJA010001184">
    <property type="protein sequence ID" value="CAJ0566207.1"/>
    <property type="molecule type" value="Genomic_DNA"/>
</dbReference>
<feature type="chain" id="PRO_5041254414" evidence="1">
    <location>
        <begin position="22"/>
        <end position="130"/>
    </location>
</feature>
<feature type="signal peptide" evidence="1">
    <location>
        <begin position="1"/>
        <end position="21"/>
    </location>
</feature>
<organism evidence="2 3">
    <name type="scientific">Mesorhabditis spiculigera</name>
    <dbReference type="NCBI Taxonomy" id="96644"/>
    <lineage>
        <taxon>Eukaryota</taxon>
        <taxon>Metazoa</taxon>
        <taxon>Ecdysozoa</taxon>
        <taxon>Nematoda</taxon>
        <taxon>Chromadorea</taxon>
        <taxon>Rhabditida</taxon>
        <taxon>Rhabditina</taxon>
        <taxon>Rhabditomorpha</taxon>
        <taxon>Rhabditoidea</taxon>
        <taxon>Rhabditidae</taxon>
        <taxon>Mesorhabditinae</taxon>
        <taxon>Mesorhabditis</taxon>
    </lineage>
</organism>
<sequence>MRTVLILCLVVAAVAGQAALAQVKIGESTTVDLAGAKSFKRTLRNGDVHLFKVCDDVKDRSPKCTRWTDSKGKVLSNTSPIHAFKNGTLVIEKVTKEDLASYTSPELDAAALKKGSAGVAVSGPQLSLVE</sequence>
<proteinExistence type="predicted"/>
<dbReference type="AlphaFoldDB" id="A0AA36CD28"/>
<evidence type="ECO:0000313" key="2">
    <source>
        <dbReference type="EMBL" id="CAJ0566207.1"/>
    </source>
</evidence>
<reference evidence="2" key="1">
    <citation type="submission" date="2023-06" db="EMBL/GenBank/DDBJ databases">
        <authorList>
            <person name="Delattre M."/>
        </authorList>
    </citation>
    <scope>NUCLEOTIDE SEQUENCE</scope>
    <source>
        <strain evidence="2">AF72</strain>
    </source>
</reference>
<dbReference type="PANTHER" id="PTHR35182:SF1">
    <property type="entry name" value="COLD-SHOCK PROTEIN-RELATED"/>
    <property type="match status" value="1"/>
</dbReference>
<protein>
    <submittedName>
        <fullName evidence="2">Uncharacterized protein</fullName>
    </submittedName>
</protein>
<name>A0AA36CD28_9BILA</name>
<evidence type="ECO:0000313" key="3">
    <source>
        <dbReference type="Proteomes" id="UP001177023"/>
    </source>
</evidence>
<dbReference type="PANTHER" id="PTHR35182">
    <property type="entry name" value="PROTEIN CBG13762"/>
    <property type="match status" value="1"/>
</dbReference>
<evidence type="ECO:0000256" key="1">
    <source>
        <dbReference type="SAM" id="SignalP"/>
    </source>
</evidence>
<keyword evidence="1" id="KW-0732">Signal</keyword>
<accession>A0AA36CD28</accession>
<comment type="caution">
    <text evidence="2">The sequence shown here is derived from an EMBL/GenBank/DDBJ whole genome shotgun (WGS) entry which is preliminary data.</text>
</comment>